<evidence type="ECO:0000313" key="1">
    <source>
        <dbReference type="Proteomes" id="UP000887580"/>
    </source>
</evidence>
<protein>
    <submittedName>
        <fullName evidence="2">Uncharacterized protein</fullName>
    </submittedName>
</protein>
<proteinExistence type="predicted"/>
<organism evidence="1 2">
    <name type="scientific">Panagrolaimus sp. PS1159</name>
    <dbReference type="NCBI Taxonomy" id="55785"/>
    <lineage>
        <taxon>Eukaryota</taxon>
        <taxon>Metazoa</taxon>
        <taxon>Ecdysozoa</taxon>
        <taxon>Nematoda</taxon>
        <taxon>Chromadorea</taxon>
        <taxon>Rhabditida</taxon>
        <taxon>Tylenchina</taxon>
        <taxon>Panagrolaimomorpha</taxon>
        <taxon>Panagrolaimoidea</taxon>
        <taxon>Panagrolaimidae</taxon>
        <taxon>Panagrolaimus</taxon>
    </lineage>
</organism>
<dbReference type="WBParaSite" id="PS1159_v2.g19486.t1">
    <property type="protein sequence ID" value="PS1159_v2.g19486.t1"/>
    <property type="gene ID" value="PS1159_v2.g19486"/>
</dbReference>
<name>A0AC35FP41_9BILA</name>
<evidence type="ECO:0000313" key="2">
    <source>
        <dbReference type="WBParaSite" id="PS1159_v2.g19486.t1"/>
    </source>
</evidence>
<dbReference type="Proteomes" id="UP000887580">
    <property type="component" value="Unplaced"/>
</dbReference>
<accession>A0AC35FP41</accession>
<sequence length="253" mass="28995">MFIILLSFYFIGAAFAFTPDKTTPELPVNEKNLPWNVKGPSNFFTQCPLGENNFFACNYHREKPSCVCNFDNSVWVPHPNQDTCDHVIPIPDESDIVAKITTTKDRHDFDFEFHITENLAKYGKISEDEIILVRKHCIQGLPDMREIYIVLMSNQTFKPIPRQWLTKTHPLRKQQNLNITDIEIISGSDLPPVGQSIQDISLHGHSYYAKSELLTILVVVISVGGVLFFAFYSVRKCQNRNRNSMKWTAVETA</sequence>
<reference evidence="2" key="1">
    <citation type="submission" date="2022-11" db="UniProtKB">
        <authorList>
            <consortium name="WormBaseParasite"/>
        </authorList>
    </citation>
    <scope>IDENTIFICATION</scope>
</reference>